<reference evidence="5" key="1">
    <citation type="journal article" date="2015" name="PLoS Genet.">
        <title>Genome Sequence and Transcriptome Analyses of Chrysochromulina tobin: Metabolic Tools for Enhanced Algal Fitness in the Prominent Order Prymnesiales (Haptophyceae).</title>
        <authorList>
            <person name="Hovde B.T."/>
            <person name="Deodato C.R."/>
            <person name="Hunsperger H.M."/>
            <person name="Ryken S.A."/>
            <person name="Yost W."/>
            <person name="Jha R.K."/>
            <person name="Patterson J."/>
            <person name="Monnat R.J. Jr."/>
            <person name="Barlow S.B."/>
            <person name="Starkenburg S.R."/>
            <person name="Cattolico R.A."/>
        </authorList>
    </citation>
    <scope>NUCLEOTIDE SEQUENCE</scope>
    <source>
        <strain evidence="5">CCMP291</strain>
    </source>
</reference>
<dbReference type="InterPro" id="IPR000727">
    <property type="entry name" value="T_SNARE_dom"/>
</dbReference>
<dbReference type="Proteomes" id="UP000037460">
    <property type="component" value="Unassembled WGS sequence"/>
</dbReference>
<dbReference type="GO" id="GO:0000149">
    <property type="term" value="F:SNARE binding"/>
    <property type="evidence" value="ECO:0007669"/>
    <property type="project" value="TreeGrafter"/>
</dbReference>
<dbReference type="SMART" id="SM00397">
    <property type="entry name" value="t_SNARE"/>
    <property type="match status" value="1"/>
</dbReference>
<evidence type="ECO:0000256" key="1">
    <source>
        <dbReference type="ARBA" id="ARBA00009063"/>
    </source>
</evidence>
<dbReference type="InterPro" id="IPR006011">
    <property type="entry name" value="Syntaxin_N"/>
</dbReference>
<dbReference type="InterPro" id="IPR010989">
    <property type="entry name" value="SNARE"/>
</dbReference>
<keyword evidence="5" id="KW-1185">Reference proteome</keyword>
<dbReference type="GO" id="GO:0031201">
    <property type="term" value="C:SNARE complex"/>
    <property type="evidence" value="ECO:0007669"/>
    <property type="project" value="TreeGrafter"/>
</dbReference>
<gene>
    <name evidence="4" type="ORF">Ctob_015030</name>
</gene>
<dbReference type="InterPro" id="IPR006012">
    <property type="entry name" value="Syntaxin/epimorphin_CS"/>
</dbReference>
<dbReference type="Gene3D" id="1.20.58.70">
    <property type="match status" value="1"/>
</dbReference>
<dbReference type="PROSITE" id="PS50192">
    <property type="entry name" value="T_SNARE"/>
    <property type="match status" value="1"/>
</dbReference>
<dbReference type="AlphaFoldDB" id="A0A0M0K551"/>
<evidence type="ECO:0000256" key="2">
    <source>
        <dbReference type="SAM" id="Phobius"/>
    </source>
</evidence>
<comment type="similarity">
    <text evidence="1">Belongs to the syntaxin family.</text>
</comment>
<keyword evidence="2" id="KW-0812">Transmembrane</keyword>
<accession>A0A0M0K551</accession>
<dbReference type="GO" id="GO:0006886">
    <property type="term" value="P:intracellular protein transport"/>
    <property type="evidence" value="ECO:0007669"/>
    <property type="project" value="InterPro"/>
</dbReference>
<dbReference type="GO" id="GO:0005484">
    <property type="term" value="F:SNAP receptor activity"/>
    <property type="evidence" value="ECO:0007669"/>
    <property type="project" value="InterPro"/>
</dbReference>
<proteinExistence type="inferred from homology"/>
<organism evidence="4 5">
    <name type="scientific">Chrysochromulina tobinii</name>
    <dbReference type="NCBI Taxonomy" id="1460289"/>
    <lineage>
        <taxon>Eukaryota</taxon>
        <taxon>Haptista</taxon>
        <taxon>Haptophyta</taxon>
        <taxon>Prymnesiophyceae</taxon>
        <taxon>Prymnesiales</taxon>
        <taxon>Chrysochromulinaceae</taxon>
        <taxon>Chrysochromulina</taxon>
    </lineage>
</organism>
<dbReference type="PROSITE" id="PS00914">
    <property type="entry name" value="SYNTAXIN"/>
    <property type="match status" value="1"/>
</dbReference>
<evidence type="ECO:0000313" key="5">
    <source>
        <dbReference type="Proteomes" id="UP000037460"/>
    </source>
</evidence>
<evidence type="ECO:0000313" key="4">
    <source>
        <dbReference type="EMBL" id="KOO33503.1"/>
    </source>
</evidence>
<dbReference type="PANTHER" id="PTHR19957">
    <property type="entry name" value="SYNTAXIN"/>
    <property type="match status" value="1"/>
</dbReference>
<name>A0A0M0K551_9EUKA</name>
<sequence length="206" mass="23018">MPAYAGLDGLVRNIGIMSRNNSVLSSMLSHLTAGDEPTEPRELRVLLQDTGLIARETGELLLSLQQSVGQESGPSADRQRSMLNKLNKDFQFVLKRFQQLAEQSAQHARTAMAERERMISQVETTVNEVKEIFSDLAVLISNQSESIEHISSAIENTAQKTRRANEELLDANRYQAQARKRKCCLYAAGLAGLIILLMVLFVNFRL</sequence>
<dbReference type="EMBL" id="JWZX01001503">
    <property type="protein sequence ID" value="KOO33503.1"/>
    <property type="molecule type" value="Genomic_DNA"/>
</dbReference>
<comment type="caution">
    <text evidence="4">The sequence shown here is derived from an EMBL/GenBank/DDBJ whole genome shotgun (WGS) entry which is preliminary data.</text>
</comment>
<dbReference type="Pfam" id="PF14523">
    <property type="entry name" value="Syntaxin_2"/>
    <property type="match status" value="1"/>
</dbReference>
<dbReference type="SUPFAM" id="SSF47661">
    <property type="entry name" value="t-snare proteins"/>
    <property type="match status" value="1"/>
</dbReference>
<dbReference type="GO" id="GO:0048278">
    <property type="term" value="P:vesicle docking"/>
    <property type="evidence" value="ECO:0007669"/>
    <property type="project" value="TreeGrafter"/>
</dbReference>
<protein>
    <submittedName>
        <fullName evidence="4">Putative Syntaxin7A</fullName>
    </submittedName>
</protein>
<dbReference type="CDD" id="cd15840">
    <property type="entry name" value="SNARE_Qa"/>
    <property type="match status" value="1"/>
</dbReference>
<dbReference type="OrthoDB" id="364348at2759"/>
<feature type="domain" description="T-SNARE coiled-coil homology" evidence="3">
    <location>
        <begin position="109"/>
        <end position="171"/>
    </location>
</feature>
<dbReference type="Pfam" id="PF05739">
    <property type="entry name" value="SNARE"/>
    <property type="match status" value="1"/>
</dbReference>
<keyword evidence="2" id="KW-0472">Membrane</keyword>
<dbReference type="GO" id="GO:0012505">
    <property type="term" value="C:endomembrane system"/>
    <property type="evidence" value="ECO:0007669"/>
    <property type="project" value="TreeGrafter"/>
</dbReference>
<dbReference type="PANTHER" id="PTHR19957:SF38">
    <property type="entry name" value="LD27581P"/>
    <property type="match status" value="1"/>
</dbReference>
<keyword evidence="2" id="KW-1133">Transmembrane helix</keyword>
<evidence type="ECO:0000259" key="3">
    <source>
        <dbReference type="PROSITE" id="PS50192"/>
    </source>
</evidence>
<dbReference type="GO" id="GO:0006906">
    <property type="term" value="P:vesicle fusion"/>
    <property type="evidence" value="ECO:0007669"/>
    <property type="project" value="TreeGrafter"/>
</dbReference>
<dbReference type="InterPro" id="IPR045242">
    <property type="entry name" value="Syntaxin"/>
</dbReference>
<dbReference type="Gene3D" id="1.20.5.110">
    <property type="match status" value="1"/>
</dbReference>
<feature type="transmembrane region" description="Helical" evidence="2">
    <location>
        <begin position="183"/>
        <end position="204"/>
    </location>
</feature>